<evidence type="ECO:0000256" key="1">
    <source>
        <dbReference type="ARBA" id="ARBA00004123"/>
    </source>
</evidence>
<evidence type="ECO:0000313" key="37">
    <source>
        <dbReference type="Proteomes" id="UP001046870"/>
    </source>
</evidence>
<feature type="domain" description="Fe2OG dioxygenase" evidence="35">
    <location>
        <begin position="208"/>
        <end position="342"/>
    </location>
</feature>
<dbReference type="PANTHER" id="PTHR16557:SF2">
    <property type="entry name" value="NUCLEIC ACID DIOXYGENASE ALKBH1"/>
    <property type="match status" value="1"/>
</dbReference>
<comment type="catalytic activity">
    <reaction evidence="17">
        <text>a methylated nucleobase within DNA + 2-oxoglutarate + O2 = a nucleobase within DNA + formaldehyde + succinate + CO2</text>
        <dbReference type="Rhea" id="RHEA:30299"/>
        <dbReference type="Rhea" id="RHEA-COMP:12192"/>
        <dbReference type="Rhea" id="RHEA-COMP:12193"/>
        <dbReference type="ChEBI" id="CHEBI:15379"/>
        <dbReference type="ChEBI" id="CHEBI:16526"/>
        <dbReference type="ChEBI" id="CHEBI:16810"/>
        <dbReference type="ChEBI" id="CHEBI:16842"/>
        <dbReference type="ChEBI" id="CHEBI:30031"/>
        <dbReference type="ChEBI" id="CHEBI:32875"/>
        <dbReference type="ChEBI" id="CHEBI:64428"/>
        <dbReference type="EC" id="1.14.11.33"/>
    </reaction>
</comment>
<evidence type="ECO:0000256" key="3">
    <source>
        <dbReference type="ARBA" id="ARBA00022723"/>
    </source>
</evidence>
<evidence type="ECO:0000256" key="18">
    <source>
        <dbReference type="ARBA" id="ARBA00050564"/>
    </source>
</evidence>
<dbReference type="Gene3D" id="2.60.120.590">
    <property type="entry name" value="Alpha-ketoglutarate-dependent dioxygenase AlkB-like"/>
    <property type="match status" value="1"/>
</dbReference>
<evidence type="ECO:0000256" key="23">
    <source>
        <dbReference type="ARBA" id="ARBA00066586"/>
    </source>
</evidence>
<evidence type="ECO:0000256" key="29">
    <source>
        <dbReference type="ARBA" id="ARBA00079723"/>
    </source>
</evidence>
<comment type="cofactor">
    <cofactor evidence="33">
        <name>Fe(2+)</name>
        <dbReference type="ChEBI" id="CHEBI:29033"/>
    </cofactor>
    <text evidence="33">Binds 1 Fe(2+) ion per subunit.</text>
</comment>
<evidence type="ECO:0000256" key="34">
    <source>
        <dbReference type="SAM" id="MobiDB-lite"/>
    </source>
</evidence>
<dbReference type="EC" id="1.14.11.51" evidence="23"/>
<feature type="binding site" evidence="33">
    <location>
        <position position="226"/>
    </location>
    <ligand>
        <name>Fe cation</name>
        <dbReference type="ChEBI" id="CHEBI:24875"/>
        <note>catalytic</note>
    </ligand>
</feature>
<evidence type="ECO:0000256" key="26">
    <source>
        <dbReference type="ARBA" id="ARBA00076476"/>
    </source>
</evidence>
<keyword evidence="11" id="KW-0804">Transcription</keyword>
<dbReference type="GO" id="GO:0006281">
    <property type="term" value="P:DNA repair"/>
    <property type="evidence" value="ECO:0007669"/>
    <property type="project" value="UniProtKB-KW"/>
</dbReference>
<evidence type="ECO:0000256" key="7">
    <source>
        <dbReference type="ARBA" id="ARBA00022964"/>
    </source>
</evidence>
<comment type="catalytic activity">
    <reaction evidence="16">
        <text>an N(1)-methyladenosine in tRNA + 2-oxoglutarate + O2 = an adenosine in tRNA + formaldehyde + succinate + CO2</text>
        <dbReference type="Rhea" id="RHEA:54576"/>
        <dbReference type="Rhea" id="RHEA-COMP:10242"/>
        <dbReference type="Rhea" id="RHEA-COMP:12312"/>
        <dbReference type="ChEBI" id="CHEBI:15379"/>
        <dbReference type="ChEBI" id="CHEBI:16526"/>
        <dbReference type="ChEBI" id="CHEBI:16810"/>
        <dbReference type="ChEBI" id="CHEBI:16842"/>
        <dbReference type="ChEBI" id="CHEBI:30031"/>
        <dbReference type="ChEBI" id="CHEBI:74411"/>
        <dbReference type="ChEBI" id="CHEBI:74491"/>
    </reaction>
</comment>
<evidence type="ECO:0000256" key="28">
    <source>
        <dbReference type="ARBA" id="ARBA00077991"/>
    </source>
</evidence>
<dbReference type="InterPro" id="IPR037151">
    <property type="entry name" value="AlkB-like_sf"/>
</dbReference>
<evidence type="ECO:0000256" key="5">
    <source>
        <dbReference type="ARBA" id="ARBA00022800"/>
    </source>
</evidence>
<evidence type="ECO:0000256" key="22">
    <source>
        <dbReference type="ARBA" id="ARBA00063554"/>
    </source>
</evidence>
<keyword evidence="7" id="KW-0223">Dioxygenase</keyword>
<accession>A0A9D3PSZ8</accession>
<evidence type="ECO:0000259" key="35">
    <source>
        <dbReference type="PROSITE" id="PS51471"/>
    </source>
</evidence>
<comment type="catalytic activity">
    <reaction evidence="21">
        <text>an N(6)-methyl-2'-deoxyadenosine in DNA + 2-oxoglutarate + O2 = a 2'-deoxyadenosine in DNA + formaldehyde + succinate + CO2</text>
        <dbReference type="Rhea" id="RHEA:49524"/>
        <dbReference type="Rhea" id="RHEA-COMP:12418"/>
        <dbReference type="Rhea" id="RHEA-COMP:12419"/>
        <dbReference type="ChEBI" id="CHEBI:15379"/>
        <dbReference type="ChEBI" id="CHEBI:16526"/>
        <dbReference type="ChEBI" id="CHEBI:16810"/>
        <dbReference type="ChEBI" id="CHEBI:16842"/>
        <dbReference type="ChEBI" id="CHEBI:30031"/>
        <dbReference type="ChEBI" id="CHEBI:90615"/>
        <dbReference type="ChEBI" id="CHEBI:90616"/>
        <dbReference type="EC" id="1.14.11.51"/>
    </reaction>
</comment>
<name>A0A9D3PSZ8_MEGAT</name>
<keyword evidence="14" id="KW-0539">Nucleus</keyword>
<keyword evidence="8" id="KW-0560">Oxidoreductase</keyword>
<evidence type="ECO:0000256" key="25">
    <source>
        <dbReference type="ARBA" id="ARBA00071276"/>
    </source>
</evidence>
<evidence type="ECO:0000256" key="13">
    <source>
        <dbReference type="ARBA" id="ARBA00023239"/>
    </source>
</evidence>
<keyword evidence="13" id="KW-0456">Lyase</keyword>
<dbReference type="GO" id="GO:0005634">
    <property type="term" value="C:nucleus"/>
    <property type="evidence" value="ECO:0007669"/>
    <property type="project" value="UniProtKB-SubCell"/>
</dbReference>
<evidence type="ECO:0000256" key="24">
    <source>
        <dbReference type="ARBA" id="ARBA00066725"/>
    </source>
</evidence>
<keyword evidence="10" id="KW-0805">Transcription regulation</keyword>
<evidence type="ECO:0000256" key="21">
    <source>
        <dbReference type="ARBA" id="ARBA00052866"/>
    </source>
</evidence>
<gene>
    <name evidence="36" type="ORF">MATL_G00162440</name>
</gene>
<keyword evidence="4" id="KW-0227">DNA damage</keyword>
<evidence type="ECO:0000256" key="15">
    <source>
        <dbReference type="ARBA" id="ARBA00023268"/>
    </source>
</evidence>
<evidence type="ECO:0000256" key="9">
    <source>
        <dbReference type="ARBA" id="ARBA00023004"/>
    </source>
</evidence>
<organism evidence="36 37">
    <name type="scientific">Megalops atlanticus</name>
    <name type="common">Tarpon</name>
    <name type="synonym">Clupea gigantea</name>
    <dbReference type="NCBI Taxonomy" id="7932"/>
    <lineage>
        <taxon>Eukaryota</taxon>
        <taxon>Metazoa</taxon>
        <taxon>Chordata</taxon>
        <taxon>Craniata</taxon>
        <taxon>Vertebrata</taxon>
        <taxon>Euteleostomi</taxon>
        <taxon>Actinopterygii</taxon>
        <taxon>Neopterygii</taxon>
        <taxon>Teleostei</taxon>
        <taxon>Elopiformes</taxon>
        <taxon>Megalopidae</taxon>
        <taxon>Megalops</taxon>
    </lineage>
</organism>
<evidence type="ECO:0000256" key="4">
    <source>
        <dbReference type="ARBA" id="ARBA00022763"/>
    </source>
</evidence>
<dbReference type="GO" id="GO:0008198">
    <property type="term" value="F:ferrous iron binding"/>
    <property type="evidence" value="ECO:0007669"/>
    <property type="project" value="TreeGrafter"/>
</dbReference>
<evidence type="ECO:0000256" key="30">
    <source>
        <dbReference type="ARBA" id="ARBA00080338"/>
    </source>
</evidence>
<dbReference type="SUPFAM" id="SSF51197">
    <property type="entry name" value="Clavaminate synthase-like"/>
    <property type="match status" value="1"/>
</dbReference>
<keyword evidence="3 33" id="KW-0479">Metal-binding</keyword>
<feature type="binding site" evidence="33">
    <location>
        <position position="228"/>
    </location>
    <ligand>
        <name>Fe cation</name>
        <dbReference type="ChEBI" id="CHEBI:24875"/>
        <note>catalytic</note>
    </ligand>
</feature>
<keyword evidence="5" id="KW-0692">RNA repair</keyword>
<comment type="catalytic activity">
    <reaction evidence="20">
        <text>an N(3)-methylcytidine in mRNA + 2-oxoglutarate + O2 = a cytidine in mRNA + formaldehyde + succinate + CO2</text>
        <dbReference type="Rhea" id="RHEA:60920"/>
        <dbReference type="Rhea" id="RHEA-COMP:15145"/>
        <dbReference type="Rhea" id="RHEA-COMP:15713"/>
        <dbReference type="ChEBI" id="CHEBI:15379"/>
        <dbReference type="ChEBI" id="CHEBI:16526"/>
        <dbReference type="ChEBI" id="CHEBI:16810"/>
        <dbReference type="ChEBI" id="CHEBI:16842"/>
        <dbReference type="ChEBI" id="CHEBI:30031"/>
        <dbReference type="ChEBI" id="CHEBI:74894"/>
        <dbReference type="ChEBI" id="CHEBI:82748"/>
    </reaction>
    <physiologicalReaction direction="left-to-right" evidence="20">
        <dbReference type="Rhea" id="RHEA:60921"/>
    </physiologicalReaction>
</comment>
<dbReference type="GO" id="GO:0035515">
    <property type="term" value="F:oxidative RNA demethylase activity"/>
    <property type="evidence" value="ECO:0007669"/>
    <property type="project" value="TreeGrafter"/>
</dbReference>
<dbReference type="FunFam" id="2.60.120.590:FF:000006">
    <property type="entry name" value="AlkB homolog 1, histone H2A dioxygenase"/>
    <property type="match status" value="1"/>
</dbReference>
<keyword evidence="37" id="KW-1185">Reference proteome</keyword>
<evidence type="ECO:0000256" key="6">
    <source>
        <dbReference type="ARBA" id="ARBA00022845"/>
    </source>
</evidence>
<evidence type="ECO:0000256" key="14">
    <source>
        <dbReference type="ARBA" id="ARBA00023242"/>
    </source>
</evidence>
<dbReference type="OrthoDB" id="6614653at2759"/>
<feature type="binding site" evidence="33">
    <location>
        <position position="282"/>
    </location>
    <ligand>
        <name>Fe cation</name>
        <dbReference type="ChEBI" id="CHEBI:24875"/>
        <note>catalytic</note>
    </ligand>
</feature>
<comment type="caution">
    <text evidence="36">The sequence shown here is derived from an EMBL/GenBank/DDBJ whole genome shotgun (WGS) entry which is preliminary data.</text>
</comment>
<dbReference type="GO" id="GO:0035513">
    <property type="term" value="P:oxidative RNA demethylation"/>
    <property type="evidence" value="ECO:0007669"/>
    <property type="project" value="TreeGrafter"/>
</dbReference>
<evidence type="ECO:0000256" key="12">
    <source>
        <dbReference type="ARBA" id="ARBA00023204"/>
    </source>
</evidence>
<keyword evidence="6" id="KW-0810">Translation regulation</keyword>
<evidence type="ECO:0000256" key="10">
    <source>
        <dbReference type="ARBA" id="ARBA00023015"/>
    </source>
</evidence>
<comment type="subunit">
    <text evidence="22">Monomer. Interacts with DNAJB6.</text>
</comment>
<protein>
    <recommendedName>
        <fullName evidence="25">Nucleic acid dioxygenase ALKBH1</fullName>
        <ecNumber evidence="24">1.14.11.33</ecNumber>
        <ecNumber evidence="23">1.14.11.51</ecNumber>
        <ecNumber evidence="2">4.2.99.18</ecNumber>
    </recommendedName>
    <alternativeName>
        <fullName evidence="28">Alkylated DNA repair protein alkB homolog 1</fullName>
    </alternativeName>
    <alternativeName>
        <fullName evidence="30">Alpha-ketoglutarate-dependent dioxygenase ABH1</fullName>
    </alternativeName>
    <alternativeName>
        <fullName evidence="26">DNA 6mA demethylase</fullName>
    </alternativeName>
    <alternativeName>
        <fullName evidence="27">DNA N6-methyl adenine demethylase ALKBH1</fullName>
    </alternativeName>
    <alternativeName>
        <fullName evidence="32">DNA lyase ABH1</fullName>
    </alternativeName>
    <alternativeName>
        <fullName evidence="29">DNA oxidative demethylase ALKBH1</fullName>
    </alternativeName>
    <alternativeName>
        <fullName evidence="31">mRNA N(3)-methylcytidine demethylase</fullName>
    </alternativeName>
</protein>
<dbReference type="Pfam" id="PF13532">
    <property type="entry name" value="2OG-FeII_Oxy_2"/>
    <property type="match status" value="1"/>
</dbReference>
<keyword evidence="15" id="KW-0511">Multifunctional enzyme</keyword>
<dbReference type="Proteomes" id="UP001046870">
    <property type="component" value="Chromosome 13"/>
</dbReference>
<dbReference type="EC" id="4.2.99.18" evidence="2"/>
<dbReference type="GO" id="GO:0141131">
    <property type="term" value="F:DNA N6-methyladenine demethylase activity"/>
    <property type="evidence" value="ECO:0007669"/>
    <property type="project" value="UniProtKB-EC"/>
</dbReference>
<feature type="region of interest" description="Disordered" evidence="34">
    <location>
        <begin position="361"/>
        <end position="387"/>
    </location>
</feature>
<evidence type="ECO:0000256" key="17">
    <source>
        <dbReference type="ARBA" id="ARBA00050106"/>
    </source>
</evidence>
<dbReference type="GO" id="GO:0005737">
    <property type="term" value="C:cytoplasm"/>
    <property type="evidence" value="ECO:0007669"/>
    <property type="project" value="TreeGrafter"/>
</dbReference>
<evidence type="ECO:0000256" key="32">
    <source>
        <dbReference type="ARBA" id="ARBA00081604"/>
    </source>
</evidence>
<dbReference type="GO" id="GO:0042245">
    <property type="term" value="P:RNA repair"/>
    <property type="evidence" value="ECO:0007669"/>
    <property type="project" value="UniProtKB-KW"/>
</dbReference>
<keyword evidence="12" id="KW-0234">DNA repair</keyword>
<evidence type="ECO:0000313" key="36">
    <source>
        <dbReference type="EMBL" id="KAG7466217.1"/>
    </source>
</evidence>
<evidence type="ECO:0000256" key="31">
    <source>
        <dbReference type="ARBA" id="ARBA00080514"/>
    </source>
</evidence>
<evidence type="ECO:0000256" key="16">
    <source>
        <dbReference type="ARBA" id="ARBA00047457"/>
    </source>
</evidence>
<dbReference type="AlphaFoldDB" id="A0A9D3PSZ8"/>
<dbReference type="PROSITE" id="PS51471">
    <property type="entry name" value="FE2OG_OXY"/>
    <property type="match status" value="1"/>
</dbReference>
<dbReference type="InterPro" id="IPR005123">
    <property type="entry name" value="Oxoglu/Fe-dep_dioxygenase_dom"/>
</dbReference>
<dbReference type="GO" id="GO:0141137">
    <property type="term" value="P:positive regulation of gene expression, epigenetic"/>
    <property type="evidence" value="ECO:0007669"/>
    <property type="project" value="UniProtKB-ARBA"/>
</dbReference>
<dbReference type="EMBL" id="JAFDVH010000013">
    <property type="protein sequence ID" value="KAG7466217.1"/>
    <property type="molecule type" value="Genomic_DNA"/>
</dbReference>
<comment type="subcellular location">
    <subcellularLocation>
        <location evidence="1">Nucleus</location>
    </subcellularLocation>
</comment>
<evidence type="ECO:0000256" key="11">
    <source>
        <dbReference type="ARBA" id="ARBA00023163"/>
    </source>
</evidence>
<dbReference type="GO" id="GO:0140078">
    <property type="term" value="F:class I DNA-(apurinic or apyrimidinic site) endonuclease activity"/>
    <property type="evidence" value="ECO:0007669"/>
    <property type="project" value="UniProtKB-EC"/>
</dbReference>
<evidence type="ECO:0000256" key="27">
    <source>
        <dbReference type="ARBA" id="ARBA00076973"/>
    </source>
</evidence>
<evidence type="ECO:0000256" key="19">
    <source>
        <dbReference type="ARBA" id="ARBA00052138"/>
    </source>
</evidence>
<keyword evidence="9 33" id="KW-0408">Iron</keyword>
<dbReference type="GO" id="GO:1990983">
    <property type="term" value="P:regulation of translational initiation by tRNA modification"/>
    <property type="evidence" value="ECO:0007669"/>
    <property type="project" value="UniProtKB-ARBA"/>
</dbReference>
<dbReference type="PANTHER" id="PTHR16557">
    <property type="entry name" value="ALKYLATED DNA REPAIR PROTEIN ALKB-RELATED"/>
    <property type="match status" value="1"/>
</dbReference>
<dbReference type="InterPro" id="IPR027450">
    <property type="entry name" value="AlkB-like"/>
</dbReference>
<dbReference type="InterPro" id="IPR004574">
    <property type="entry name" value="Alkb"/>
</dbReference>
<evidence type="ECO:0000256" key="20">
    <source>
        <dbReference type="ARBA" id="ARBA00052237"/>
    </source>
</evidence>
<comment type="catalytic activity">
    <reaction evidence="18">
        <text>5-methylcytidine(34) in mitochondrial tRNA(Met) + 2 2-oxoglutarate + 2 O2 = 5-formylcytidine(34) in mitochondrial tRNA(Met) + 2 succinate + 2 CO2 + H2O</text>
        <dbReference type="Rhea" id="RHEA:54144"/>
        <dbReference type="Rhea" id="RHEA-COMP:13808"/>
        <dbReference type="Rhea" id="RHEA-COMP:13809"/>
        <dbReference type="ChEBI" id="CHEBI:15377"/>
        <dbReference type="ChEBI" id="CHEBI:15379"/>
        <dbReference type="ChEBI" id="CHEBI:16526"/>
        <dbReference type="ChEBI" id="CHEBI:16810"/>
        <dbReference type="ChEBI" id="CHEBI:30031"/>
        <dbReference type="ChEBI" id="CHEBI:74483"/>
        <dbReference type="ChEBI" id="CHEBI:138075"/>
    </reaction>
</comment>
<sequence>MSCRVESSFKMAKMAASMLEHGEDAFRKLFKFYKRRNPPPDFSEVIDFSKGSKHEKVFSTELSPAAVGENEARKAGLQPVREWKAFGLKGYPGFIFISNPFLPGSQQYWVKQCLKVYLQKPNVCNLDMHMTAAETENIWEKSTQLMRSKGSGKREPKTLLEKLRWVTLGYHYNWDTKMYSAEHHTPFPADLHSVSKHVAAACGFPSFTAEAGILNYYHSDSSLGIHVDESELDHTQPLLSFSFGQSAVFLLGGTKREDPATAMFMHSGDIMVMSGHSRLLYHAVPRIVPAPAAAPLPPCLLQGPERSAPEDSLVRRVKEEDWEVCTRYMRTSRVNMTVRQVLGLGQAFPSGETRIQTLSAFSKDSAEGGENINSKKRKSSSDGYGES</sequence>
<evidence type="ECO:0000256" key="33">
    <source>
        <dbReference type="PIRSR" id="PIRSR604574-2"/>
    </source>
</evidence>
<reference evidence="36" key="1">
    <citation type="submission" date="2021-01" db="EMBL/GenBank/DDBJ databases">
        <authorList>
            <person name="Zahm M."/>
            <person name="Roques C."/>
            <person name="Cabau C."/>
            <person name="Klopp C."/>
            <person name="Donnadieu C."/>
            <person name="Jouanno E."/>
            <person name="Lampietro C."/>
            <person name="Louis A."/>
            <person name="Herpin A."/>
            <person name="Echchiki A."/>
            <person name="Berthelot C."/>
            <person name="Parey E."/>
            <person name="Roest-Crollius H."/>
            <person name="Braasch I."/>
            <person name="Postlethwait J."/>
            <person name="Bobe J."/>
            <person name="Montfort J."/>
            <person name="Bouchez O."/>
            <person name="Begum T."/>
            <person name="Mejri S."/>
            <person name="Adams A."/>
            <person name="Chen W.-J."/>
            <person name="Guiguen Y."/>
        </authorList>
    </citation>
    <scope>NUCLEOTIDE SEQUENCE</scope>
    <source>
        <strain evidence="36">YG-15Mar2019-1</strain>
        <tissue evidence="36">Brain</tissue>
    </source>
</reference>
<dbReference type="GO" id="GO:0035516">
    <property type="term" value="F:broad specificity oxidative DNA demethylase activity"/>
    <property type="evidence" value="ECO:0007669"/>
    <property type="project" value="UniProtKB-EC"/>
</dbReference>
<evidence type="ECO:0000256" key="8">
    <source>
        <dbReference type="ARBA" id="ARBA00023002"/>
    </source>
</evidence>
<proteinExistence type="predicted"/>
<comment type="catalytic activity">
    <reaction evidence="19">
        <text>N(1)-methyladenosine(58) in tRNA + 2-oxoglutarate + O2 = adenosine(58) in tRNA + formaldehyde + succinate + CO2</text>
        <dbReference type="Rhea" id="RHEA:79019"/>
        <dbReference type="Rhea" id="RHEA-COMP:10365"/>
        <dbReference type="Rhea" id="RHEA-COMP:10366"/>
        <dbReference type="ChEBI" id="CHEBI:15379"/>
        <dbReference type="ChEBI" id="CHEBI:16526"/>
        <dbReference type="ChEBI" id="CHEBI:16810"/>
        <dbReference type="ChEBI" id="CHEBI:16842"/>
        <dbReference type="ChEBI" id="CHEBI:30031"/>
        <dbReference type="ChEBI" id="CHEBI:74411"/>
        <dbReference type="ChEBI" id="CHEBI:74491"/>
    </reaction>
</comment>
<evidence type="ECO:0000256" key="2">
    <source>
        <dbReference type="ARBA" id="ARBA00012720"/>
    </source>
</evidence>
<dbReference type="EC" id="1.14.11.33" evidence="24"/>